<protein>
    <submittedName>
        <fullName evidence="7">MFS transporter</fullName>
    </submittedName>
</protein>
<keyword evidence="3 6" id="KW-0812">Transmembrane</keyword>
<dbReference type="InterPro" id="IPR011701">
    <property type="entry name" value="MFS"/>
</dbReference>
<dbReference type="Pfam" id="PF07690">
    <property type="entry name" value="MFS_1"/>
    <property type="match status" value="1"/>
</dbReference>
<keyword evidence="5 6" id="KW-0472">Membrane</keyword>
<evidence type="ECO:0000256" key="5">
    <source>
        <dbReference type="ARBA" id="ARBA00023136"/>
    </source>
</evidence>
<dbReference type="GO" id="GO:0005886">
    <property type="term" value="C:plasma membrane"/>
    <property type="evidence" value="ECO:0007669"/>
    <property type="project" value="UniProtKB-SubCell"/>
</dbReference>
<keyword evidence="4 6" id="KW-1133">Transmembrane helix</keyword>
<evidence type="ECO:0000256" key="4">
    <source>
        <dbReference type="ARBA" id="ARBA00022989"/>
    </source>
</evidence>
<feature type="transmembrane region" description="Helical" evidence="6">
    <location>
        <begin position="178"/>
        <end position="197"/>
    </location>
</feature>
<feature type="transmembrane region" description="Helical" evidence="6">
    <location>
        <begin position="217"/>
        <end position="240"/>
    </location>
</feature>
<evidence type="ECO:0000256" key="2">
    <source>
        <dbReference type="ARBA" id="ARBA00022475"/>
    </source>
</evidence>
<evidence type="ECO:0000256" key="6">
    <source>
        <dbReference type="SAM" id="Phobius"/>
    </source>
</evidence>
<name>A0AAU7UE31_9DEIO</name>
<feature type="transmembrane region" description="Helical" evidence="6">
    <location>
        <begin position="348"/>
        <end position="369"/>
    </location>
</feature>
<reference evidence="7" key="1">
    <citation type="submission" date="2024-06" db="EMBL/GenBank/DDBJ databases">
        <title>Draft Genome Sequence of Deinococcus sonorensis Type Strain KR-87, a Biofilm Producing Representative of the Genus Deinococcus.</title>
        <authorList>
            <person name="Boren L.S."/>
            <person name="Grosso R.A."/>
            <person name="Hugenberg-Cox A.N."/>
            <person name="Hill J.T.E."/>
            <person name="Albert C.M."/>
            <person name="Tuohy J.M."/>
        </authorList>
    </citation>
    <scope>NUCLEOTIDE SEQUENCE</scope>
    <source>
        <strain evidence="7">KR-87</strain>
    </source>
</reference>
<feature type="transmembrane region" description="Helical" evidence="6">
    <location>
        <begin position="80"/>
        <end position="102"/>
    </location>
</feature>
<feature type="transmembrane region" description="Helical" evidence="6">
    <location>
        <begin position="261"/>
        <end position="282"/>
    </location>
</feature>
<dbReference type="PANTHER" id="PTHR23513:SF6">
    <property type="entry name" value="MAJOR FACILITATOR SUPERFAMILY ASSOCIATED DOMAIN-CONTAINING PROTEIN"/>
    <property type="match status" value="1"/>
</dbReference>
<dbReference type="GO" id="GO:0022857">
    <property type="term" value="F:transmembrane transporter activity"/>
    <property type="evidence" value="ECO:0007669"/>
    <property type="project" value="InterPro"/>
</dbReference>
<dbReference type="Gene3D" id="1.20.1250.20">
    <property type="entry name" value="MFS general substrate transporter like domains"/>
    <property type="match status" value="1"/>
</dbReference>
<dbReference type="SUPFAM" id="SSF103473">
    <property type="entry name" value="MFS general substrate transporter"/>
    <property type="match status" value="1"/>
</dbReference>
<gene>
    <name evidence="7" type="ORF">ABOD76_10230</name>
</gene>
<evidence type="ECO:0000256" key="3">
    <source>
        <dbReference type="ARBA" id="ARBA00022692"/>
    </source>
</evidence>
<dbReference type="KEGG" id="dsc:ABOD76_10230"/>
<dbReference type="RefSeq" id="WP_350244734.1">
    <property type="nucleotide sequence ID" value="NZ_CP158299.1"/>
</dbReference>
<feature type="transmembrane region" description="Helical" evidence="6">
    <location>
        <begin position="312"/>
        <end position="336"/>
    </location>
</feature>
<dbReference type="InterPro" id="IPR036259">
    <property type="entry name" value="MFS_trans_sf"/>
</dbReference>
<sequence length="404" mass="41167">MTTFTALPRLSVHFWRYWAGLLCTALGDAVVYIALPFLVLIPAHPAGTATAQVGLVVLAGSLPRFLAPLLGLLADRLPPRTLLMLAGGLRALPALLAGLAALRSGTLPLWSLMLLAGLNGLLATVSYTAGSAMLPRLVPPALLPRANALVTGALQGGPLLGYGLGGALLALVGGGSALLLAAGLTLGLTLGALGLPGQRPQRQATPEGLGALFTAAFRLYVRSPLLLALLAFSFLLNLLLNVMNVRAPVHMAVAGRGAPDYAVFEVLISGGMLLGVALMAALPGRLGLDRLIGGARWGVLAGLMGLLPDAVWSWWAGAAVFGLGLGVLEVAATTRIQGLVPDEVRGRVIGALMGVNAVGLLLGAGLAALPLPTATLLLGLLAALVGLALSWPLAVRAQRDREEG</sequence>
<dbReference type="AlphaFoldDB" id="A0AAU7UE31"/>
<feature type="transmembrane region" description="Helical" evidence="6">
    <location>
        <begin position="149"/>
        <end position="171"/>
    </location>
</feature>
<feature type="transmembrane region" description="Helical" evidence="6">
    <location>
        <begin position="109"/>
        <end position="129"/>
    </location>
</feature>
<organism evidence="7">
    <name type="scientific">Deinococcus sonorensis KR-87</name>
    <dbReference type="NCBI Taxonomy" id="694439"/>
    <lineage>
        <taxon>Bacteria</taxon>
        <taxon>Thermotogati</taxon>
        <taxon>Deinococcota</taxon>
        <taxon>Deinococci</taxon>
        <taxon>Deinococcales</taxon>
        <taxon>Deinococcaceae</taxon>
        <taxon>Deinococcus</taxon>
    </lineage>
</organism>
<keyword evidence="2" id="KW-1003">Cell membrane</keyword>
<proteinExistence type="predicted"/>
<dbReference type="EMBL" id="CP158299">
    <property type="protein sequence ID" value="XBV86660.1"/>
    <property type="molecule type" value="Genomic_DNA"/>
</dbReference>
<feature type="transmembrane region" description="Helical" evidence="6">
    <location>
        <begin position="17"/>
        <end position="41"/>
    </location>
</feature>
<dbReference type="PANTHER" id="PTHR23513">
    <property type="entry name" value="INTEGRAL MEMBRANE EFFLUX PROTEIN-RELATED"/>
    <property type="match status" value="1"/>
</dbReference>
<comment type="subcellular location">
    <subcellularLocation>
        <location evidence="1">Cell membrane</location>
        <topology evidence="1">Multi-pass membrane protein</topology>
    </subcellularLocation>
</comment>
<evidence type="ECO:0000313" key="7">
    <source>
        <dbReference type="EMBL" id="XBV86660.1"/>
    </source>
</evidence>
<evidence type="ECO:0000256" key="1">
    <source>
        <dbReference type="ARBA" id="ARBA00004651"/>
    </source>
</evidence>
<feature type="transmembrane region" description="Helical" evidence="6">
    <location>
        <begin position="375"/>
        <end position="395"/>
    </location>
</feature>
<accession>A0AAU7UE31</accession>